<dbReference type="PANTHER" id="PTHR31465">
    <property type="entry name" value="PROTEIN RTA1-RELATED"/>
    <property type="match status" value="1"/>
</dbReference>
<dbReference type="PANTHER" id="PTHR31465:SF1">
    <property type="entry name" value="PROTEIN RTA1-RELATED"/>
    <property type="match status" value="1"/>
</dbReference>
<dbReference type="EMBL" id="QZBN01000057">
    <property type="protein sequence ID" value="THZ52182.1"/>
    <property type="molecule type" value="Genomic_DNA"/>
</dbReference>
<comment type="subcellular location">
    <subcellularLocation>
        <location evidence="1">Membrane</location>
        <topology evidence="1">Multi-pass membrane protein</topology>
    </subcellularLocation>
</comment>
<keyword evidence="2 6" id="KW-0812">Transmembrane</keyword>
<dbReference type="InterPro" id="IPR007568">
    <property type="entry name" value="RTA1"/>
</dbReference>
<reference evidence="7 8" key="1">
    <citation type="submission" date="2018-10" db="EMBL/GenBank/DDBJ databases">
        <title>Fifty Aureobasidium pullulans genomes reveal a recombining polyextremotolerant generalist.</title>
        <authorList>
            <person name="Gostincar C."/>
            <person name="Turk M."/>
            <person name="Zajc J."/>
            <person name="Gunde-Cimerman N."/>
        </authorList>
    </citation>
    <scope>NUCLEOTIDE SEQUENCE [LARGE SCALE GENOMIC DNA]</scope>
    <source>
        <strain evidence="7 8">EXF-3844</strain>
    </source>
</reference>
<evidence type="ECO:0000313" key="7">
    <source>
        <dbReference type="EMBL" id="THZ52182.1"/>
    </source>
</evidence>
<gene>
    <name evidence="7" type="ORF">D6C90_01328</name>
</gene>
<protein>
    <submittedName>
        <fullName evidence="7">RTA1-domain-containing protein</fullName>
    </submittedName>
</protein>
<feature type="transmembrane region" description="Helical" evidence="6">
    <location>
        <begin position="49"/>
        <end position="68"/>
    </location>
</feature>
<evidence type="ECO:0000256" key="5">
    <source>
        <dbReference type="SAM" id="MobiDB-lite"/>
    </source>
</evidence>
<feature type="transmembrane region" description="Helical" evidence="6">
    <location>
        <begin position="202"/>
        <end position="221"/>
    </location>
</feature>
<evidence type="ECO:0000256" key="3">
    <source>
        <dbReference type="ARBA" id="ARBA00022989"/>
    </source>
</evidence>
<feature type="transmembrane region" description="Helical" evidence="6">
    <location>
        <begin position="20"/>
        <end position="42"/>
    </location>
</feature>
<feature type="transmembrane region" description="Helical" evidence="6">
    <location>
        <begin position="157"/>
        <end position="181"/>
    </location>
</feature>
<feature type="region of interest" description="Disordered" evidence="5">
    <location>
        <begin position="273"/>
        <end position="302"/>
    </location>
</feature>
<keyword evidence="3 6" id="KW-1133">Transmembrane helix</keyword>
<dbReference type="AlphaFoldDB" id="A0A4S9VJE5"/>
<organism evidence="7 8">
    <name type="scientific">Aureobasidium pullulans</name>
    <name type="common">Black yeast</name>
    <name type="synonym">Pullularia pullulans</name>
    <dbReference type="NCBI Taxonomy" id="5580"/>
    <lineage>
        <taxon>Eukaryota</taxon>
        <taxon>Fungi</taxon>
        <taxon>Dikarya</taxon>
        <taxon>Ascomycota</taxon>
        <taxon>Pezizomycotina</taxon>
        <taxon>Dothideomycetes</taxon>
        <taxon>Dothideomycetidae</taxon>
        <taxon>Dothideales</taxon>
        <taxon>Saccotheciaceae</taxon>
        <taxon>Aureobasidium</taxon>
    </lineage>
</organism>
<evidence type="ECO:0000256" key="6">
    <source>
        <dbReference type="SAM" id="Phobius"/>
    </source>
</evidence>
<feature type="transmembrane region" description="Helical" evidence="6">
    <location>
        <begin position="120"/>
        <end position="137"/>
    </location>
</feature>
<dbReference type="GO" id="GO:0016020">
    <property type="term" value="C:membrane"/>
    <property type="evidence" value="ECO:0007669"/>
    <property type="project" value="UniProtKB-SubCell"/>
</dbReference>
<accession>A0A4S9VJE5</accession>
<evidence type="ECO:0000256" key="4">
    <source>
        <dbReference type="ARBA" id="ARBA00023136"/>
    </source>
</evidence>
<name>A0A4S9VJE5_AURPU</name>
<feature type="compositionally biased region" description="Polar residues" evidence="5">
    <location>
        <begin position="283"/>
        <end position="302"/>
    </location>
</feature>
<evidence type="ECO:0000256" key="1">
    <source>
        <dbReference type="ARBA" id="ARBA00004141"/>
    </source>
</evidence>
<sequence length="302" mass="33849">MSDSNDGEINFVLYHYTPSIVAAIIFVVLFALGFFGHVFYIFKLRARYFIPFTIGVLLECLGYVGRALSHSDKEALGPFIMQSLLILVAPALYAASIYMVLGRIIRRLDAEEYSVIRTKWLTKVFVIGDVFSFLVQSSGAGLQAKGDLDSFNLGKNIVIAGLIIQIIIFGFFVIVAGLFHVRVNKLPTGASVDSNLSWRKHMYNLYFCSAIILIRNLIRVVEYAQGNNGYIITHEWMLYIFDAVFIFLVTVAFLVLHPSKLLGSGRFPARPSNDPQFYAMESGRSQTPPQTSSTPFSKTERP</sequence>
<dbReference type="Proteomes" id="UP000310121">
    <property type="component" value="Unassembled WGS sequence"/>
</dbReference>
<comment type="caution">
    <text evidence="7">The sequence shown here is derived from an EMBL/GenBank/DDBJ whole genome shotgun (WGS) entry which is preliminary data.</text>
</comment>
<evidence type="ECO:0000256" key="2">
    <source>
        <dbReference type="ARBA" id="ARBA00022692"/>
    </source>
</evidence>
<dbReference type="Pfam" id="PF04479">
    <property type="entry name" value="RTA1"/>
    <property type="match status" value="1"/>
</dbReference>
<evidence type="ECO:0000313" key="8">
    <source>
        <dbReference type="Proteomes" id="UP000310121"/>
    </source>
</evidence>
<keyword evidence="4 6" id="KW-0472">Membrane</keyword>
<feature type="transmembrane region" description="Helical" evidence="6">
    <location>
        <begin position="236"/>
        <end position="256"/>
    </location>
</feature>
<feature type="transmembrane region" description="Helical" evidence="6">
    <location>
        <begin position="80"/>
        <end position="100"/>
    </location>
</feature>
<proteinExistence type="predicted"/>